<evidence type="ECO:0000313" key="2">
    <source>
        <dbReference type="Proteomes" id="UP001629058"/>
    </source>
</evidence>
<dbReference type="RefSeq" id="WP_408090084.1">
    <property type="nucleotide sequence ID" value="NZ_JBELPY010000005.1"/>
</dbReference>
<evidence type="ECO:0000313" key="1">
    <source>
        <dbReference type="EMBL" id="MFL9834344.1"/>
    </source>
</evidence>
<name>A0ABW8Y2C2_9FLAO</name>
<sequence length="134" mass="15969">MSQKNNVLNNDHKYLEGKWKIKNEPFGFFPFNYDDSKCYLNRDAIIEINYDGDLNFISDSCRISKKYKINDFWLEINDDKKIVAYGIIRKNDNNIILSGSHYPTYILKNMEITEEQILKIEKEGFEIELEKIKD</sequence>
<organism evidence="1 2">
    <name type="scientific">Chryseobacterium terrae</name>
    <dbReference type="NCBI Taxonomy" id="3163299"/>
    <lineage>
        <taxon>Bacteria</taxon>
        <taxon>Pseudomonadati</taxon>
        <taxon>Bacteroidota</taxon>
        <taxon>Flavobacteriia</taxon>
        <taxon>Flavobacteriales</taxon>
        <taxon>Weeksellaceae</taxon>
        <taxon>Chryseobacterium group</taxon>
        <taxon>Chryseobacterium</taxon>
    </lineage>
</organism>
<keyword evidence="2" id="KW-1185">Reference proteome</keyword>
<protein>
    <recommendedName>
        <fullName evidence="3">Lipocalin-like domain-containing protein</fullName>
    </recommendedName>
</protein>
<comment type="caution">
    <text evidence="1">The sequence shown here is derived from an EMBL/GenBank/DDBJ whole genome shotgun (WGS) entry which is preliminary data.</text>
</comment>
<proteinExistence type="predicted"/>
<dbReference type="Proteomes" id="UP001629058">
    <property type="component" value="Unassembled WGS sequence"/>
</dbReference>
<accession>A0ABW8Y2C2</accession>
<gene>
    <name evidence="1" type="ORF">ABS765_09935</name>
</gene>
<evidence type="ECO:0008006" key="3">
    <source>
        <dbReference type="Google" id="ProtNLM"/>
    </source>
</evidence>
<dbReference type="EMBL" id="JBELPY010000005">
    <property type="protein sequence ID" value="MFL9834344.1"/>
    <property type="molecule type" value="Genomic_DNA"/>
</dbReference>
<reference evidence="1 2" key="1">
    <citation type="submission" date="2024-06" db="EMBL/GenBank/DDBJ databases">
        <authorList>
            <person name="Kaempfer P."/>
            <person name="Viver T."/>
        </authorList>
    </citation>
    <scope>NUCLEOTIDE SEQUENCE [LARGE SCALE GENOMIC DNA]</scope>
    <source>
        <strain evidence="1 2">ST-37</strain>
    </source>
</reference>